<reference evidence="3 4" key="1">
    <citation type="submission" date="2024-02" db="EMBL/GenBank/DDBJ databases">
        <title>Deinococcus xinjiangensis NBRC 107630.</title>
        <authorList>
            <person name="Ichikawa N."/>
            <person name="Katano-Makiyama Y."/>
            <person name="Hidaka K."/>
        </authorList>
    </citation>
    <scope>NUCLEOTIDE SEQUENCE [LARGE SCALE GENOMIC DNA]</scope>
    <source>
        <strain evidence="3 4">NBRC 107630</strain>
    </source>
</reference>
<keyword evidence="4" id="KW-1185">Reference proteome</keyword>
<dbReference type="Proteomes" id="UP001458946">
    <property type="component" value="Unassembled WGS sequence"/>
</dbReference>
<evidence type="ECO:0000259" key="2">
    <source>
        <dbReference type="Pfam" id="PF06283"/>
    </source>
</evidence>
<protein>
    <recommendedName>
        <fullName evidence="2">ThuA-like domain-containing protein</fullName>
    </recommendedName>
</protein>
<sequence length="254" mass="28470">MTPRITVWNEFRHEKENRAVSDIYPDGIHTAIAAGLRANGLQDVRTATLDEPEHGLTDDVLAQTDVLVWWGHKAHGDLTDAVAEKVVQRVWDGMGLVVLHSGHFSKPFKRLMGTSCDLKWREATDKERLWVVHPAHPIAQGVGEYIEIPAEEMYGEHFDIPAPDELIFVSWFTGGEVFRSGCTFTRGSGKIFYFRPGHETYPTYHHEGVLRVIANGARWAAPTASAPRAFGNRAPLEPLPEDPHAAERSQEGFR</sequence>
<dbReference type="InterPro" id="IPR009381">
    <property type="entry name" value="Trehalose_catabolism_ThuA_prok"/>
</dbReference>
<evidence type="ECO:0000313" key="3">
    <source>
        <dbReference type="EMBL" id="GAA5503669.1"/>
    </source>
</evidence>
<organism evidence="3 4">
    <name type="scientific">Deinococcus xinjiangensis</name>
    <dbReference type="NCBI Taxonomy" id="457454"/>
    <lineage>
        <taxon>Bacteria</taxon>
        <taxon>Thermotogati</taxon>
        <taxon>Deinococcota</taxon>
        <taxon>Deinococci</taxon>
        <taxon>Deinococcales</taxon>
        <taxon>Deinococcaceae</taxon>
        <taxon>Deinococcus</taxon>
    </lineage>
</organism>
<dbReference type="Pfam" id="PF06283">
    <property type="entry name" value="ThuA"/>
    <property type="match status" value="1"/>
</dbReference>
<dbReference type="PIRSF" id="PIRSF030013">
    <property type="entry name" value="ThuA"/>
    <property type="match status" value="1"/>
</dbReference>
<evidence type="ECO:0000313" key="4">
    <source>
        <dbReference type="Proteomes" id="UP001458946"/>
    </source>
</evidence>
<dbReference type="SUPFAM" id="SSF52317">
    <property type="entry name" value="Class I glutamine amidotransferase-like"/>
    <property type="match status" value="1"/>
</dbReference>
<feature type="compositionally biased region" description="Basic and acidic residues" evidence="1">
    <location>
        <begin position="241"/>
        <end position="254"/>
    </location>
</feature>
<accession>A0ABP9VEK6</accession>
<comment type="caution">
    <text evidence="3">The sequence shown here is derived from an EMBL/GenBank/DDBJ whole genome shotgun (WGS) entry which is preliminary data.</text>
</comment>
<dbReference type="Gene3D" id="3.40.50.880">
    <property type="match status" value="1"/>
</dbReference>
<gene>
    <name evidence="3" type="ORF">Dxin01_03428</name>
</gene>
<name>A0ABP9VEK6_9DEIO</name>
<dbReference type="InterPro" id="IPR029010">
    <property type="entry name" value="ThuA-like"/>
</dbReference>
<dbReference type="InterPro" id="IPR029062">
    <property type="entry name" value="Class_I_gatase-like"/>
</dbReference>
<feature type="domain" description="ThuA-like" evidence="2">
    <location>
        <begin position="4"/>
        <end position="220"/>
    </location>
</feature>
<evidence type="ECO:0000256" key="1">
    <source>
        <dbReference type="SAM" id="MobiDB-lite"/>
    </source>
</evidence>
<feature type="region of interest" description="Disordered" evidence="1">
    <location>
        <begin position="230"/>
        <end position="254"/>
    </location>
</feature>
<dbReference type="RefSeq" id="WP_353543640.1">
    <property type="nucleotide sequence ID" value="NZ_BAABRN010000060.1"/>
</dbReference>
<proteinExistence type="predicted"/>
<dbReference type="EMBL" id="BAABRN010000060">
    <property type="protein sequence ID" value="GAA5503669.1"/>
    <property type="molecule type" value="Genomic_DNA"/>
</dbReference>